<dbReference type="PANTHER" id="PTHR43649:SF30">
    <property type="entry name" value="ABC TRANSPORTER SUBSTRATE-BINDING PROTEIN"/>
    <property type="match status" value="1"/>
</dbReference>
<dbReference type="Proteomes" id="UP001501303">
    <property type="component" value="Unassembled WGS sequence"/>
</dbReference>
<proteinExistence type="predicted"/>
<sequence length="421" mass="44884">MSAGLAGAVGLSATACGADGGTAGGEVTLTLVATEYGTPDTGGGAERYWLALIQRFRQQHPNIQVDVTVLGREEVATEVSRMVREGRAPDIAQLGSYADFAAAGELYPVRELLSIPVQADFVAAFAAAGEVRRTQYGIPFTASTWRLFYNKGLFRDAGLDPEAPPETWEELAEAAAALKAAGVPVPYALPLGPEEAHGEALMWMLSGGGGLTDSSGSYVIDSAPNIAAFTWLRDVLVGGGLTGPREPAVTGRREAFTAFAAGEVGMLNGQPALLRLADRGKIDCGTATLPGKDGPSQHTMGVADWIMGFDNGRRRAAGRFLDFVFQRHNVKLFADRYETLPVTLPARESMLEAIRHQRLTPFLQQLERASFYPVGKVSWAEVSLALRQEIGAAVLPDGDPEAALRSLQERAERAEKAAREG</sequence>
<evidence type="ECO:0000313" key="1">
    <source>
        <dbReference type="EMBL" id="GAA1896712.1"/>
    </source>
</evidence>
<name>A0ABN2NQW1_9ACTN</name>
<organism evidence="1 2">
    <name type="scientific">Streptomyces sodiiphilus</name>
    <dbReference type="NCBI Taxonomy" id="226217"/>
    <lineage>
        <taxon>Bacteria</taxon>
        <taxon>Bacillati</taxon>
        <taxon>Actinomycetota</taxon>
        <taxon>Actinomycetes</taxon>
        <taxon>Kitasatosporales</taxon>
        <taxon>Streptomycetaceae</taxon>
        <taxon>Streptomyces</taxon>
    </lineage>
</organism>
<dbReference type="Pfam" id="PF01547">
    <property type="entry name" value="SBP_bac_1"/>
    <property type="match status" value="1"/>
</dbReference>
<dbReference type="EMBL" id="BAAAMJ010000003">
    <property type="protein sequence ID" value="GAA1896712.1"/>
    <property type="molecule type" value="Genomic_DNA"/>
</dbReference>
<reference evidence="1 2" key="1">
    <citation type="journal article" date="2019" name="Int. J. Syst. Evol. Microbiol.">
        <title>The Global Catalogue of Microorganisms (GCM) 10K type strain sequencing project: providing services to taxonomists for standard genome sequencing and annotation.</title>
        <authorList>
            <consortium name="The Broad Institute Genomics Platform"/>
            <consortium name="The Broad Institute Genome Sequencing Center for Infectious Disease"/>
            <person name="Wu L."/>
            <person name="Ma J."/>
        </authorList>
    </citation>
    <scope>NUCLEOTIDE SEQUENCE [LARGE SCALE GENOMIC DNA]</scope>
    <source>
        <strain evidence="1 2">JCM 13581</strain>
    </source>
</reference>
<comment type="caution">
    <text evidence="1">The sequence shown here is derived from an EMBL/GenBank/DDBJ whole genome shotgun (WGS) entry which is preliminary data.</text>
</comment>
<protein>
    <submittedName>
        <fullName evidence="1">Extracellular solute-binding protein</fullName>
    </submittedName>
</protein>
<dbReference type="Gene3D" id="3.40.190.10">
    <property type="entry name" value="Periplasmic binding protein-like II"/>
    <property type="match status" value="1"/>
</dbReference>
<dbReference type="InterPro" id="IPR050490">
    <property type="entry name" value="Bact_solute-bd_prot1"/>
</dbReference>
<accession>A0ABN2NQW1</accession>
<dbReference type="InterPro" id="IPR006059">
    <property type="entry name" value="SBP"/>
</dbReference>
<gene>
    <name evidence="1" type="ORF">GCM10009716_03410</name>
</gene>
<dbReference type="SUPFAM" id="SSF53850">
    <property type="entry name" value="Periplasmic binding protein-like II"/>
    <property type="match status" value="1"/>
</dbReference>
<keyword evidence="2" id="KW-1185">Reference proteome</keyword>
<evidence type="ECO:0000313" key="2">
    <source>
        <dbReference type="Proteomes" id="UP001501303"/>
    </source>
</evidence>
<dbReference type="PANTHER" id="PTHR43649">
    <property type="entry name" value="ARABINOSE-BINDING PROTEIN-RELATED"/>
    <property type="match status" value="1"/>
</dbReference>